<dbReference type="PANTHER" id="PTHR47359">
    <property type="entry name" value="PEPTIDOGLYCAN DL-ENDOPEPTIDASE CWLO"/>
    <property type="match status" value="1"/>
</dbReference>
<keyword evidence="3" id="KW-0378">Hydrolase</keyword>
<dbReference type="RefSeq" id="WP_375732641.1">
    <property type="nucleotide sequence ID" value="NZ_JBCGDC010000002.1"/>
</dbReference>
<keyword evidence="2" id="KW-0645">Protease</keyword>
<protein>
    <submittedName>
        <fullName evidence="6">NlpC/P60 family protein</fullName>
    </submittedName>
</protein>
<dbReference type="PROSITE" id="PS51935">
    <property type="entry name" value="NLPC_P60"/>
    <property type="match status" value="1"/>
</dbReference>
<dbReference type="InterPro" id="IPR051794">
    <property type="entry name" value="PG_Endopeptidase_C40"/>
</dbReference>
<evidence type="ECO:0000313" key="6">
    <source>
        <dbReference type="EMBL" id="MFB6391628.1"/>
    </source>
</evidence>
<dbReference type="Gene3D" id="6.10.250.3150">
    <property type="match status" value="1"/>
</dbReference>
<comment type="caution">
    <text evidence="6">The sequence shown here is derived from an EMBL/GenBank/DDBJ whole genome shotgun (WGS) entry which is preliminary data.</text>
</comment>
<evidence type="ECO:0000256" key="4">
    <source>
        <dbReference type="ARBA" id="ARBA00022807"/>
    </source>
</evidence>
<name>A0ABV5CI18_9ACTN</name>
<dbReference type="Proteomes" id="UP001582793">
    <property type="component" value="Unassembled WGS sequence"/>
</dbReference>
<comment type="similarity">
    <text evidence="1">Belongs to the peptidase C40 family.</text>
</comment>
<evidence type="ECO:0000256" key="2">
    <source>
        <dbReference type="ARBA" id="ARBA00022670"/>
    </source>
</evidence>
<evidence type="ECO:0000313" key="7">
    <source>
        <dbReference type="Proteomes" id="UP001582793"/>
    </source>
</evidence>
<dbReference type="EMBL" id="JBCGDC010000002">
    <property type="protein sequence ID" value="MFB6391628.1"/>
    <property type="molecule type" value="Genomic_DNA"/>
</dbReference>
<dbReference type="SUPFAM" id="SSF54001">
    <property type="entry name" value="Cysteine proteinases"/>
    <property type="match status" value="1"/>
</dbReference>
<reference evidence="6 7" key="1">
    <citation type="submission" date="2024-04" db="EMBL/GenBank/DDBJ databases">
        <title>Polymorphospora sp. isolated from Baiyangdian Lake in Xiong'an New Area.</title>
        <authorList>
            <person name="Zhang X."/>
            <person name="Liu J."/>
        </authorList>
    </citation>
    <scope>NUCLEOTIDE SEQUENCE [LARGE SCALE GENOMIC DNA]</scope>
    <source>
        <strain evidence="6 7">2-325</strain>
    </source>
</reference>
<evidence type="ECO:0000256" key="3">
    <source>
        <dbReference type="ARBA" id="ARBA00022801"/>
    </source>
</evidence>
<sequence>MADHAPWRRLFRPATAGRPPALPRLRRLTRTTVFVAVASVAIVLFGAVPAQAEPTVAEIEAQIDKSWSQLEPVIEQHNATREQLATKKKQADALAAKIAPLQLQVDLAMERVGQFATRAYKGGNTSALNSILTNGSPQTLADQLELLDQFARRQARDIQSVVDLKAQYTAQKGPLDTLVAQLTTTEAELAAKTKQINADIKKLQELRLKAYGTSGGLGSLRPAPCPATYPGGPASTVAKFACSQIGKPYVWGASGPNGYDCSGLMLAAWGKVGVRLPHNAAAQRRTMPSISRSELRPGDFVFYNSDLSHVGMYVGNGWLVHASQAGVPVLMKRYDNGTIHSFGRPRM</sequence>
<organism evidence="6 7">
    <name type="scientific">Polymorphospora lycopeni</name>
    <dbReference type="NCBI Taxonomy" id="3140240"/>
    <lineage>
        <taxon>Bacteria</taxon>
        <taxon>Bacillati</taxon>
        <taxon>Actinomycetota</taxon>
        <taxon>Actinomycetes</taxon>
        <taxon>Micromonosporales</taxon>
        <taxon>Micromonosporaceae</taxon>
        <taxon>Polymorphospora</taxon>
    </lineage>
</organism>
<evidence type="ECO:0000259" key="5">
    <source>
        <dbReference type="PROSITE" id="PS51935"/>
    </source>
</evidence>
<dbReference type="PANTHER" id="PTHR47359:SF3">
    <property type="entry name" value="NLP_P60 DOMAIN-CONTAINING PROTEIN-RELATED"/>
    <property type="match status" value="1"/>
</dbReference>
<accession>A0ABV5CI18</accession>
<feature type="domain" description="NlpC/P60" evidence="5">
    <location>
        <begin position="231"/>
        <end position="347"/>
    </location>
</feature>
<dbReference type="Pfam" id="PF00877">
    <property type="entry name" value="NLPC_P60"/>
    <property type="match status" value="1"/>
</dbReference>
<evidence type="ECO:0000256" key="1">
    <source>
        <dbReference type="ARBA" id="ARBA00007074"/>
    </source>
</evidence>
<dbReference type="InterPro" id="IPR038765">
    <property type="entry name" value="Papain-like_cys_pep_sf"/>
</dbReference>
<gene>
    <name evidence="6" type="ORF">AAFH96_00720</name>
</gene>
<keyword evidence="4" id="KW-0788">Thiol protease</keyword>
<dbReference type="InterPro" id="IPR000064">
    <property type="entry name" value="NLP_P60_dom"/>
</dbReference>
<keyword evidence="7" id="KW-1185">Reference proteome</keyword>
<dbReference type="Gene3D" id="3.90.1720.10">
    <property type="entry name" value="endopeptidase domain like (from Nostoc punctiforme)"/>
    <property type="match status" value="1"/>
</dbReference>
<proteinExistence type="inferred from homology"/>